<reference evidence="8 9" key="1">
    <citation type="submission" date="2022-01" db="EMBL/GenBank/DDBJ databases">
        <title>A chromosomal length assembly of Cordylochernes scorpioides.</title>
        <authorList>
            <person name="Zeh D."/>
            <person name="Zeh J."/>
        </authorList>
    </citation>
    <scope>NUCLEOTIDE SEQUENCE [LARGE SCALE GENOMIC DNA]</scope>
    <source>
        <strain evidence="8">IN4F17</strain>
        <tissue evidence="8">Whole Body</tissue>
    </source>
</reference>
<proteinExistence type="inferred from homology"/>
<name>A0ABY6JZQ1_9ARAC</name>
<keyword evidence="6" id="KW-0411">Iron-sulfur</keyword>
<dbReference type="Pfam" id="PF10609">
    <property type="entry name" value="ParA"/>
    <property type="match status" value="2"/>
</dbReference>
<keyword evidence="1" id="KW-0004">4Fe-4S</keyword>
<keyword evidence="9" id="KW-1185">Reference proteome</keyword>
<feature type="region of interest" description="Disordered" evidence="7">
    <location>
        <begin position="563"/>
        <end position="600"/>
    </location>
</feature>
<organism evidence="8 9">
    <name type="scientific">Cordylochernes scorpioides</name>
    <dbReference type="NCBI Taxonomy" id="51811"/>
    <lineage>
        <taxon>Eukaryota</taxon>
        <taxon>Metazoa</taxon>
        <taxon>Ecdysozoa</taxon>
        <taxon>Arthropoda</taxon>
        <taxon>Chelicerata</taxon>
        <taxon>Arachnida</taxon>
        <taxon>Pseudoscorpiones</taxon>
        <taxon>Cheliferoidea</taxon>
        <taxon>Chernetidae</taxon>
        <taxon>Cordylochernes</taxon>
    </lineage>
</organism>
<evidence type="ECO:0000256" key="1">
    <source>
        <dbReference type="ARBA" id="ARBA00022485"/>
    </source>
</evidence>
<dbReference type="EMBL" id="CP092863">
    <property type="protein sequence ID" value="UYV60872.1"/>
    <property type="molecule type" value="Genomic_DNA"/>
</dbReference>
<keyword evidence="3" id="KW-0547">Nucleotide-binding</keyword>
<evidence type="ECO:0000313" key="9">
    <source>
        <dbReference type="Proteomes" id="UP001235939"/>
    </source>
</evidence>
<keyword evidence="2" id="KW-0479">Metal-binding</keyword>
<evidence type="ECO:0000256" key="6">
    <source>
        <dbReference type="ARBA" id="ARBA00023014"/>
    </source>
</evidence>
<dbReference type="HAMAP" id="MF_02040">
    <property type="entry name" value="Mrp_NBP35"/>
    <property type="match status" value="1"/>
</dbReference>
<dbReference type="PANTHER" id="PTHR23264:SF35">
    <property type="entry name" value="CYTOSOLIC FE-S CLUSTER ASSEMBLY FACTOR NUBP1"/>
    <property type="match status" value="1"/>
</dbReference>
<keyword evidence="5" id="KW-0408">Iron</keyword>
<evidence type="ECO:0000256" key="5">
    <source>
        <dbReference type="ARBA" id="ARBA00023004"/>
    </source>
</evidence>
<protein>
    <submittedName>
        <fullName evidence="8">NUBP1</fullName>
    </submittedName>
</protein>
<dbReference type="InterPro" id="IPR033756">
    <property type="entry name" value="YlxH/NBP35"/>
</dbReference>
<evidence type="ECO:0000256" key="7">
    <source>
        <dbReference type="SAM" id="MobiDB-lite"/>
    </source>
</evidence>
<dbReference type="CDD" id="cd02037">
    <property type="entry name" value="Mrp_NBP35"/>
    <property type="match status" value="1"/>
</dbReference>
<evidence type="ECO:0000256" key="3">
    <source>
        <dbReference type="ARBA" id="ARBA00022741"/>
    </source>
</evidence>
<accession>A0ABY6JZQ1</accession>
<evidence type="ECO:0000256" key="2">
    <source>
        <dbReference type="ARBA" id="ARBA00022723"/>
    </source>
</evidence>
<dbReference type="Proteomes" id="UP001235939">
    <property type="component" value="Chromosome 01"/>
</dbReference>
<dbReference type="PANTHER" id="PTHR23264">
    <property type="entry name" value="NUCLEOTIDE-BINDING PROTEIN NBP35 YEAST -RELATED"/>
    <property type="match status" value="1"/>
</dbReference>
<dbReference type="InterPro" id="IPR027417">
    <property type="entry name" value="P-loop_NTPase"/>
</dbReference>
<keyword evidence="4" id="KW-0067">ATP-binding</keyword>
<evidence type="ECO:0000313" key="8">
    <source>
        <dbReference type="EMBL" id="UYV60872.1"/>
    </source>
</evidence>
<dbReference type="Gene3D" id="3.40.50.300">
    <property type="entry name" value="P-loop containing nucleotide triphosphate hydrolases"/>
    <property type="match status" value="1"/>
</dbReference>
<dbReference type="InterPro" id="IPR019591">
    <property type="entry name" value="Mrp/NBP35_ATP-bd"/>
</dbReference>
<dbReference type="SUPFAM" id="SSF52540">
    <property type="entry name" value="P-loop containing nucleoside triphosphate hydrolases"/>
    <property type="match status" value="1"/>
</dbReference>
<sequence length="621" mass="69464">MQDPAQERIKVEESAKPQPGATVCTKERVATGHASDLSNVADLEKIKANLEQVKHIVLVLSGKGGVGKTTVTANLAWGVATQDPNYNVGVLDVDICGPSLPRMLGADGEQVHMSGDGWTPVDLWEWLLFIIKQLEDHELMEFMLEEHEFMEFYVEDNLALMSIAFLLASEEEAVIWRGPKKNGIEGGLIKQFLRDVSWGPQDLLLVDTPPGTSDEHLSLVQMLRGHPGLAGGRPCHHPSVRTMMQEVSLQDVRRQAEFCRKVSLPILGVVENMTSFTCPKCKVESTLFPPTTGGAAELCRELDLTLLGRVPLDQNIGSEALVYFKKLRKHSIKRFIPFKSEGIWCYYLRDGSGQNAQCIACKRILKSVGGSTKGMHVHQKAVHGIETSKRKVKDEVDTQTPAKNTPKISILDHFSSVSIDRSTDAVLARMIALDGLPFSVFVTSKDLRKCLNALGHEIPLSAETIKIKVCRYADTFREKVVRELQMEKEKGQLFSLTLDEWTSIRSKRYLNINIHSRTKVLNLGLTRISGVFSSEQCKYVIGAKLLEFGIDFETDIFQSEVDKEEPCPDSSKVKVDKEEHCPDSSKVKVDKEEPCPDSYKDKVKDKVKEDQVKEYKVKETL</sequence>
<feature type="compositionally biased region" description="Basic and acidic residues" evidence="7">
    <location>
        <begin position="1"/>
        <end position="15"/>
    </location>
</feature>
<evidence type="ECO:0000256" key="4">
    <source>
        <dbReference type="ARBA" id="ARBA00022840"/>
    </source>
</evidence>
<gene>
    <name evidence="8" type="ORF">LAZ67_1002649</name>
</gene>
<feature type="region of interest" description="Disordered" evidence="7">
    <location>
        <begin position="1"/>
        <end position="21"/>
    </location>
</feature>